<evidence type="ECO:0000259" key="8">
    <source>
        <dbReference type="PROSITE" id="PS50893"/>
    </source>
</evidence>
<dbReference type="PROSITE" id="PS00211">
    <property type="entry name" value="ABC_TRANSPORTER_1"/>
    <property type="match status" value="1"/>
</dbReference>
<feature type="transmembrane region" description="Helical" evidence="7">
    <location>
        <begin position="272"/>
        <end position="290"/>
    </location>
</feature>
<feature type="transmembrane region" description="Helical" evidence="7">
    <location>
        <begin position="376"/>
        <end position="398"/>
    </location>
</feature>
<dbReference type="GO" id="GO:0007031">
    <property type="term" value="P:peroxisome organization"/>
    <property type="evidence" value="ECO:0007669"/>
    <property type="project" value="TreeGrafter"/>
</dbReference>
<dbReference type="SUPFAM" id="SSF90123">
    <property type="entry name" value="ABC transporter transmembrane region"/>
    <property type="match status" value="1"/>
</dbReference>
<dbReference type="GO" id="GO:0006635">
    <property type="term" value="P:fatty acid beta-oxidation"/>
    <property type="evidence" value="ECO:0007669"/>
    <property type="project" value="TreeGrafter"/>
</dbReference>
<keyword evidence="10" id="KW-1185">Reference proteome</keyword>
<dbReference type="PANTHER" id="PTHR11384:SF59">
    <property type="entry name" value="LYSOSOMAL COBALAMIN TRANSPORTER ABCD4"/>
    <property type="match status" value="1"/>
</dbReference>
<evidence type="ECO:0000256" key="5">
    <source>
        <dbReference type="ARBA" id="ARBA00023136"/>
    </source>
</evidence>
<dbReference type="InterPro" id="IPR003439">
    <property type="entry name" value="ABC_transporter-like_ATP-bd"/>
</dbReference>
<dbReference type="InterPro" id="IPR027417">
    <property type="entry name" value="P-loop_NTPase"/>
</dbReference>
<dbReference type="GO" id="GO:0140359">
    <property type="term" value="F:ABC-type transporter activity"/>
    <property type="evidence" value="ECO:0007669"/>
    <property type="project" value="InterPro"/>
</dbReference>
<dbReference type="Pfam" id="PF06472">
    <property type="entry name" value="ABC_membrane_2"/>
    <property type="match status" value="1"/>
</dbReference>
<dbReference type="InterPro" id="IPR017871">
    <property type="entry name" value="ABC_transporter-like_CS"/>
</dbReference>
<dbReference type="Proteomes" id="UP001286313">
    <property type="component" value="Unassembled WGS sequence"/>
</dbReference>
<reference evidence="9" key="1">
    <citation type="submission" date="2023-10" db="EMBL/GenBank/DDBJ databases">
        <title>Genome assemblies of two species of porcelain crab, Petrolisthes cinctipes and Petrolisthes manimaculis (Anomura: Porcellanidae).</title>
        <authorList>
            <person name="Angst P."/>
        </authorList>
    </citation>
    <scope>NUCLEOTIDE SEQUENCE</scope>
    <source>
        <strain evidence="9">PB745_01</strain>
        <tissue evidence="9">Gill</tissue>
    </source>
</reference>
<comment type="caution">
    <text evidence="9">The sequence shown here is derived from an EMBL/GenBank/DDBJ whole genome shotgun (WGS) entry which is preliminary data.</text>
</comment>
<keyword evidence="3 7" id="KW-0812">Transmembrane</keyword>
<proteinExistence type="inferred from homology"/>
<dbReference type="Pfam" id="PF00005">
    <property type="entry name" value="ABC_tran"/>
    <property type="match status" value="1"/>
</dbReference>
<feature type="transmembrane region" description="Helical" evidence="7">
    <location>
        <begin position="347"/>
        <end position="370"/>
    </location>
</feature>
<evidence type="ECO:0000256" key="1">
    <source>
        <dbReference type="ARBA" id="ARBA00008575"/>
    </source>
</evidence>
<dbReference type="CDD" id="cd03223">
    <property type="entry name" value="ABCD_peroxisomal_ALDP"/>
    <property type="match status" value="1"/>
</dbReference>
<dbReference type="AlphaFoldDB" id="A0AAE1F5J1"/>
<evidence type="ECO:0000313" key="9">
    <source>
        <dbReference type="EMBL" id="KAK3867197.1"/>
    </source>
</evidence>
<dbReference type="Gene3D" id="1.20.1560.10">
    <property type="entry name" value="ABC transporter type 1, transmembrane domain"/>
    <property type="match status" value="1"/>
</dbReference>
<protein>
    <recommendedName>
        <fullName evidence="8">ABC transporter domain-containing protein</fullName>
    </recommendedName>
</protein>
<accession>A0AAE1F5J1</accession>
<feature type="transmembrane region" description="Helical" evidence="7">
    <location>
        <begin position="501"/>
        <end position="520"/>
    </location>
</feature>
<keyword evidence="5 7" id="KW-0472">Membrane</keyword>
<dbReference type="InterPro" id="IPR050835">
    <property type="entry name" value="ABC_transporter_sub-D"/>
</dbReference>
<dbReference type="GO" id="GO:0015910">
    <property type="term" value="P:long-chain fatty acid import into peroxisome"/>
    <property type="evidence" value="ECO:0007669"/>
    <property type="project" value="TreeGrafter"/>
</dbReference>
<gene>
    <name evidence="9" type="ORF">Pcinc_027314</name>
</gene>
<feature type="transmembrane region" description="Helical" evidence="7">
    <location>
        <begin position="224"/>
        <end position="252"/>
    </location>
</feature>
<dbReference type="PROSITE" id="PS50893">
    <property type="entry name" value="ABC_TRANSPORTER_2"/>
    <property type="match status" value="1"/>
</dbReference>
<dbReference type="GO" id="GO:0042760">
    <property type="term" value="P:very long-chain fatty acid catabolic process"/>
    <property type="evidence" value="ECO:0007669"/>
    <property type="project" value="TreeGrafter"/>
</dbReference>
<dbReference type="PANTHER" id="PTHR11384">
    <property type="entry name" value="ATP-BINDING CASSETTE, SUB-FAMILY D MEMBER"/>
    <property type="match status" value="1"/>
</dbReference>
<evidence type="ECO:0000256" key="2">
    <source>
        <dbReference type="ARBA" id="ARBA00022448"/>
    </source>
</evidence>
<keyword evidence="2" id="KW-0813">Transport</keyword>
<dbReference type="SUPFAM" id="SSF52540">
    <property type="entry name" value="P-loop containing nucleoside triphosphate hydrolases"/>
    <property type="match status" value="1"/>
</dbReference>
<dbReference type="GO" id="GO:0005778">
    <property type="term" value="C:peroxisomal membrane"/>
    <property type="evidence" value="ECO:0007669"/>
    <property type="project" value="TreeGrafter"/>
</dbReference>
<dbReference type="Gene3D" id="3.40.50.300">
    <property type="entry name" value="P-loop containing nucleotide triphosphate hydrolases"/>
    <property type="match status" value="1"/>
</dbReference>
<feature type="compositionally biased region" description="Low complexity" evidence="6">
    <location>
        <begin position="855"/>
        <end position="865"/>
    </location>
</feature>
<feature type="compositionally biased region" description="Polar residues" evidence="6">
    <location>
        <begin position="829"/>
        <end position="847"/>
    </location>
</feature>
<evidence type="ECO:0000313" key="10">
    <source>
        <dbReference type="Proteomes" id="UP001286313"/>
    </source>
</evidence>
<dbReference type="GO" id="GO:0005324">
    <property type="term" value="F:long-chain fatty acid transmembrane transporter activity"/>
    <property type="evidence" value="ECO:0007669"/>
    <property type="project" value="TreeGrafter"/>
</dbReference>
<dbReference type="GO" id="GO:0016887">
    <property type="term" value="F:ATP hydrolysis activity"/>
    <property type="evidence" value="ECO:0007669"/>
    <property type="project" value="InterPro"/>
</dbReference>
<feature type="region of interest" description="Disordered" evidence="6">
    <location>
        <begin position="104"/>
        <end position="123"/>
    </location>
</feature>
<feature type="domain" description="ABC transporter" evidence="8">
    <location>
        <begin position="608"/>
        <end position="840"/>
    </location>
</feature>
<evidence type="ECO:0000256" key="7">
    <source>
        <dbReference type="SAM" id="Phobius"/>
    </source>
</evidence>
<organism evidence="9 10">
    <name type="scientific">Petrolisthes cinctipes</name>
    <name type="common">Flat porcelain crab</name>
    <dbReference type="NCBI Taxonomy" id="88211"/>
    <lineage>
        <taxon>Eukaryota</taxon>
        <taxon>Metazoa</taxon>
        <taxon>Ecdysozoa</taxon>
        <taxon>Arthropoda</taxon>
        <taxon>Crustacea</taxon>
        <taxon>Multicrustacea</taxon>
        <taxon>Malacostraca</taxon>
        <taxon>Eumalacostraca</taxon>
        <taxon>Eucarida</taxon>
        <taxon>Decapoda</taxon>
        <taxon>Pleocyemata</taxon>
        <taxon>Anomura</taxon>
        <taxon>Galatheoidea</taxon>
        <taxon>Porcellanidae</taxon>
        <taxon>Petrolisthes</taxon>
    </lineage>
</organism>
<evidence type="ECO:0000256" key="6">
    <source>
        <dbReference type="SAM" id="MobiDB-lite"/>
    </source>
</evidence>
<comment type="similarity">
    <text evidence="1">Belongs to the ABC transporter superfamily. ABCD family. Peroxisomal fatty acyl CoA transporter (TC 3.A.1.203) subfamily.</text>
</comment>
<dbReference type="GO" id="GO:0005524">
    <property type="term" value="F:ATP binding"/>
    <property type="evidence" value="ECO:0007669"/>
    <property type="project" value="InterPro"/>
</dbReference>
<name>A0AAE1F5J1_PETCI</name>
<evidence type="ECO:0000256" key="4">
    <source>
        <dbReference type="ARBA" id="ARBA00022989"/>
    </source>
</evidence>
<dbReference type="EMBL" id="JAWQEG010003258">
    <property type="protein sequence ID" value="KAK3867197.1"/>
    <property type="molecule type" value="Genomic_DNA"/>
</dbReference>
<keyword evidence="4 7" id="KW-1133">Transmembrane helix</keyword>
<evidence type="ECO:0000256" key="3">
    <source>
        <dbReference type="ARBA" id="ARBA00022692"/>
    </source>
</evidence>
<feature type="region of interest" description="Disordered" evidence="6">
    <location>
        <begin position="829"/>
        <end position="897"/>
    </location>
</feature>
<dbReference type="InterPro" id="IPR036640">
    <property type="entry name" value="ABC1_TM_sf"/>
</dbReference>
<dbReference type="InterPro" id="IPR011527">
    <property type="entry name" value="ABC1_TM_dom"/>
</dbReference>
<sequence>MDIYVEFLPVDLTPTLPPAVVHFRHQLVLSAAVVGTQGECGTSGALQAAVNVSTQVECGTSALQAAVGTQVECGTSALQAAVGTQVEYGTSALQTAVGTQVECDDQGSTRQTTHRTKENSYFDNNPDTEIEMLKLGKFRQSDLTTLTPTQPEPRSLTAGPLASGYSHSVFSCYWWCGRCGWLCSYYSCAPSPETSEMGRDGKQKLDEGGFDLLMFRRLWYIVRLIFPGFCSLPSVLFLLLLILCFLEQFLAYHMGLVPSKYYSVFGARDRQAFITLTFKVLGIIVGIACVKSVKMYVDRCLYLSWRQLLCRALHRLYFAGINYYTLNVLESTVDNPDQRMTQDVDRLCNMLASITTSVIISPFLISYYTYKTYVGTGWLGVTSVYVFFLVGTVANKLVMSPIVKFVMKQERCEGDFRFRHMRVRVDAESIAFHMSGSSESTTTNKSLDKLLRAQQTLFNSEIPLNLTRHSIDYIGSIVSYLAIAIPIFSGKFGPEEDISSIVSAYSFVCMYLVYTLTSLVDLSSKVVVLSGVTHRVAQLIEALVLLQDSWHRSKLQASTSFLHLVTQFWRRQDGHPSHSDSRQLLRENTEEISVCEGNHSIINVAFILQHVTIIPPGGSTPLVRDLSLDVVRGNNILIMGPSSSGKSSLLRVLRGLWPATEGTVAHNLPPGPTSVIFLPQKPLLTTGSLLHQIMYPLCPDPHNPPDGEVLASVVALLHATHMTQILARAGGLLTDPHWDWYDTLSPGEMQRLCLLRVLFHRPQYALLDEATSALSLDVEEQLYRALVEHGVTLVSVGHRRSLLPHHHTLLSLNGTGGWTIETISSNSNSKDTLSHHSVSQDNKSQIDPTLRESRSNTQSTSSSPSDLVVHMQGPGSDNMHETSSFPDLSGPHKHESS</sequence>